<name>A0ABZ2P9B6_9BRAD</name>
<reference evidence="1" key="1">
    <citation type="journal article" date="2021" name="Int. J. Syst. Evol. Microbiol.">
        <title>Bradyrhizobium septentrionale sp. nov. (sv. septentrionale) and Bradyrhizobium quebecense sp. nov. (sv. septentrionale) associated with legumes native to Canada possess rearranged symbiosis genes and numerous insertion sequences.</title>
        <authorList>
            <person name="Bromfield E.S.P."/>
            <person name="Cloutier S."/>
        </authorList>
    </citation>
    <scope>NUCLEOTIDE SEQUENCE</scope>
    <source>
        <strain evidence="1">5S5</strain>
    </source>
</reference>
<dbReference type="Proteomes" id="UP001432046">
    <property type="component" value="Chromosome"/>
</dbReference>
<evidence type="ECO:0008006" key="3">
    <source>
        <dbReference type="Google" id="ProtNLM"/>
    </source>
</evidence>
<organism evidence="1 2">
    <name type="scientific">Bradyrhizobium septentrionale</name>
    <dbReference type="NCBI Taxonomy" id="1404411"/>
    <lineage>
        <taxon>Bacteria</taxon>
        <taxon>Pseudomonadati</taxon>
        <taxon>Pseudomonadota</taxon>
        <taxon>Alphaproteobacteria</taxon>
        <taxon>Hyphomicrobiales</taxon>
        <taxon>Nitrobacteraceae</taxon>
        <taxon>Bradyrhizobium</taxon>
    </lineage>
</organism>
<reference evidence="1" key="2">
    <citation type="submission" date="2024-03" db="EMBL/GenBank/DDBJ databases">
        <authorList>
            <person name="Bromfield E.S.P."/>
            <person name="Cloutier S."/>
        </authorList>
    </citation>
    <scope>NUCLEOTIDE SEQUENCE</scope>
    <source>
        <strain evidence="1">5S5</strain>
    </source>
</reference>
<evidence type="ECO:0000313" key="2">
    <source>
        <dbReference type="Proteomes" id="UP001432046"/>
    </source>
</evidence>
<dbReference type="EMBL" id="CP147711">
    <property type="protein sequence ID" value="WXC83851.1"/>
    <property type="molecule type" value="Genomic_DNA"/>
</dbReference>
<dbReference type="RefSeq" id="WP_210292747.1">
    <property type="nucleotide sequence ID" value="NZ_CP088285.1"/>
</dbReference>
<accession>A0ABZ2P9B6</accession>
<evidence type="ECO:0000313" key="1">
    <source>
        <dbReference type="EMBL" id="WXC83851.1"/>
    </source>
</evidence>
<gene>
    <name evidence="1" type="ORF">WDK88_20855</name>
</gene>
<sequence length="142" mass="15101">MSADKTERAAAALSQVDVLIVADVEGALASGNLQDNVYMIDTNKHAGSGSEGQAELYTAVKDGQVLNWSVVGVSPSSDVNITQFTGQMINDKICVPQSVTTPDGTYWSGRVEAQGFKGNQQYSCVLTMDGKAMTFDPFLKIS</sequence>
<proteinExistence type="predicted"/>
<protein>
    <recommendedName>
        <fullName evidence="3">Inclusion body protein</fullName>
    </recommendedName>
</protein>
<keyword evidence="2" id="KW-1185">Reference proteome</keyword>